<dbReference type="Pfam" id="PF09179">
    <property type="entry name" value="TilS"/>
    <property type="match status" value="1"/>
</dbReference>
<dbReference type="GO" id="GO:0005524">
    <property type="term" value="F:ATP binding"/>
    <property type="evidence" value="ECO:0007669"/>
    <property type="project" value="UniProtKB-UniRule"/>
</dbReference>
<evidence type="ECO:0000313" key="10">
    <source>
        <dbReference type="EMBL" id="PCI80096.1"/>
    </source>
</evidence>
<evidence type="ECO:0000256" key="8">
    <source>
        <dbReference type="HAMAP-Rule" id="MF_01161"/>
    </source>
</evidence>
<evidence type="ECO:0000256" key="2">
    <source>
        <dbReference type="ARBA" id="ARBA00022490"/>
    </source>
</evidence>
<evidence type="ECO:0000256" key="5">
    <source>
        <dbReference type="ARBA" id="ARBA00022741"/>
    </source>
</evidence>
<comment type="caution">
    <text evidence="10">The sequence shown here is derived from an EMBL/GenBank/DDBJ whole genome shotgun (WGS) entry which is preliminary data.</text>
</comment>
<accession>A0A2A4XC77</accession>
<dbReference type="Gene3D" id="3.40.50.620">
    <property type="entry name" value="HUPs"/>
    <property type="match status" value="1"/>
</dbReference>
<evidence type="ECO:0000256" key="6">
    <source>
        <dbReference type="ARBA" id="ARBA00022840"/>
    </source>
</evidence>
<evidence type="ECO:0000256" key="4">
    <source>
        <dbReference type="ARBA" id="ARBA00022694"/>
    </source>
</evidence>
<dbReference type="AlphaFoldDB" id="A0A2A4XC77"/>
<comment type="catalytic activity">
    <reaction evidence="7 8">
        <text>cytidine(34) in tRNA(Ile2) + L-lysine + ATP = lysidine(34) in tRNA(Ile2) + AMP + diphosphate + H(+)</text>
        <dbReference type="Rhea" id="RHEA:43744"/>
        <dbReference type="Rhea" id="RHEA-COMP:10625"/>
        <dbReference type="Rhea" id="RHEA-COMP:10670"/>
        <dbReference type="ChEBI" id="CHEBI:15378"/>
        <dbReference type="ChEBI" id="CHEBI:30616"/>
        <dbReference type="ChEBI" id="CHEBI:32551"/>
        <dbReference type="ChEBI" id="CHEBI:33019"/>
        <dbReference type="ChEBI" id="CHEBI:82748"/>
        <dbReference type="ChEBI" id="CHEBI:83665"/>
        <dbReference type="ChEBI" id="CHEBI:456215"/>
        <dbReference type="EC" id="6.3.4.19"/>
    </reaction>
</comment>
<evidence type="ECO:0000256" key="3">
    <source>
        <dbReference type="ARBA" id="ARBA00022598"/>
    </source>
</evidence>
<reference evidence="11" key="1">
    <citation type="submission" date="2017-08" db="EMBL/GenBank/DDBJ databases">
        <title>A dynamic microbial community with high functional redundancy inhabits the cold, oxic subseafloor aquifer.</title>
        <authorList>
            <person name="Tully B.J."/>
            <person name="Wheat C.G."/>
            <person name="Glazer B.T."/>
            <person name="Huber J.A."/>
        </authorList>
    </citation>
    <scope>NUCLEOTIDE SEQUENCE [LARGE SCALE GENOMIC DNA]</scope>
</reference>
<dbReference type="InterPro" id="IPR014729">
    <property type="entry name" value="Rossmann-like_a/b/a_fold"/>
</dbReference>
<dbReference type="SMART" id="SM00977">
    <property type="entry name" value="TilS_C"/>
    <property type="match status" value="1"/>
</dbReference>
<dbReference type="InterPro" id="IPR012796">
    <property type="entry name" value="Lysidine-tRNA-synth_C"/>
</dbReference>
<comment type="subcellular location">
    <subcellularLocation>
        <location evidence="1 8">Cytoplasm</location>
    </subcellularLocation>
</comment>
<comment type="domain">
    <text evidence="8">The N-terminal region contains the highly conserved SGGXDS motif, predicted to be a P-loop motif involved in ATP binding.</text>
</comment>
<comment type="function">
    <text evidence="8">Ligates lysine onto the cytidine present at position 34 of the AUA codon-specific tRNA(Ile) that contains the anticodon CAU, in an ATP-dependent manner. Cytidine is converted to lysidine, thus changing the amino acid specificity of the tRNA from methionine to isoleucine.</text>
</comment>
<dbReference type="SUPFAM" id="SSF56037">
    <property type="entry name" value="PheT/TilS domain"/>
    <property type="match status" value="1"/>
</dbReference>
<dbReference type="NCBIfam" id="TIGR02433">
    <property type="entry name" value="lysidine_TilS_C"/>
    <property type="match status" value="1"/>
</dbReference>
<dbReference type="InterPro" id="IPR011063">
    <property type="entry name" value="TilS/TtcA_N"/>
</dbReference>
<dbReference type="HAMAP" id="MF_01161">
    <property type="entry name" value="tRNA_Ile_lys_synt"/>
    <property type="match status" value="1"/>
</dbReference>
<evidence type="ECO:0000256" key="7">
    <source>
        <dbReference type="ARBA" id="ARBA00048539"/>
    </source>
</evidence>
<feature type="domain" description="Lysidine-tRNA(Ile) synthetase C-terminal" evidence="9">
    <location>
        <begin position="382"/>
        <end position="454"/>
    </location>
</feature>
<feature type="binding site" evidence="8">
    <location>
        <begin position="42"/>
        <end position="47"/>
    </location>
    <ligand>
        <name>ATP</name>
        <dbReference type="ChEBI" id="CHEBI:30616"/>
    </ligand>
</feature>
<dbReference type="GO" id="GO:0005737">
    <property type="term" value="C:cytoplasm"/>
    <property type="evidence" value="ECO:0007669"/>
    <property type="project" value="UniProtKB-SubCell"/>
</dbReference>
<dbReference type="GO" id="GO:0006400">
    <property type="term" value="P:tRNA modification"/>
    <property type="evidence" value="ECO:0007669"/>
    <property type="project" value="UniProtKB-UniRule"/>
</dbReference>
<dbReference type="SUPFAM" id="SSF82829">
    <property type="entry name" value="MesJ substrate recognition domain-like"/>
    <property type="match status" value="1"/>
</dbReference>
<comment type="similarity">
    <text evidence="8">Belongs to the tRNA(Ile)-lysidine synthase family.</text>
</comment>
<dbReference type="Gene3D" id="1.20.59.20">
    <property type="match status" value="1"/>
</dbReference>
<dbReference type="PANTHER" id="PTHR43033">
    <property type="entry name" value="TRNA(ILE)-LYSIDINE SYNTHASE-RELATED"/>
    <property type="match status" value="1"/>
</dbReference>
<keyword evidence="4 8" id="KW-0819">tRNA processing</keyword>
<dbReference type="GO" id="GO:0032267">
    <property type="term" value="F:tRNA(Ile)-lysidine synthase activity"/>
    <property type="evidence" value="ECO:0007669"/>
    <property type="project" value="UniProtKB-EC"/>
</dbReference>
<keyword evidence="2 8" id="KW-0963">Cytoplasm</keyword>
<dbReference type="CDD" id="cd01992">
    <property type="entry name" value="TilS_N"/>
    <property type="match status" value="1"/>
</dbReference>
<evidence type="ECO:0000313" key="11">
    <source>
        <dbReference type="Proteomes" id="UP000218767"/>
    </source>
</evidence>
<sequence length="463" mass="51792">MDQYIALLCPQAMNYSPQLLHDKLAVALNELASTHKFLIGLSGGLDSVVLLHAMAKLRDQPGTNFQLRALHINHQLQDQAQSWEQYCLSLCARLDVECTSTKVEIAGSSGIENSAREARYHEFEAALLHDEELLLAHHRDDQMETLLLRLIRGSGTRGLSGIPRNRMLGASRLLRPLLDIDREELQSYAESEQLIWVEDHSNKDEGFDRNYCRHSLLPLIEARWPGYRESWSKSAVLASESEVLIQELAAIDLAESVAESESVVSREKLLALSEPRRRNVLRHWLAGLGAKELGWNQLQQLSNEVLLGTSGQFIAEDFQIFCFRERVYVLASQELERDLEKIDLGILPGSPVAREVMLPGNGRLRFGETQGGGICLDKLSNLSVRYRQGGETCRLAGRPSKTLKKILQESEIPPWLRGRIPLLYDGEDLAYIPGLGVSEGLAAQGSESGCIIEWEQPDLTLLA</sequence>
<protein>
    <recommendedName>
        <fullName evidence="8">tRNA(Ile)-lysidine synthase</fullName>
        <ecNumber evidence="8">6.3.4.19</ecNumber>
    </recommendedName>
    <alternativeName>
        <fullName evidence="8">tRNA(Ile)-2-lysyl-cytidine synthase</fullName>
    </alternativeName>
    <alternativeName>
        <fullName evidence="8">tRNA(Ile)-lysidine synthetase</fullName>
    </alternativeName>
</protein>
<dbReference type="NCBIfam" id="TIGR02432">
    <property type="entry name" value="lysidine_TilS_N"/>
    <property type="match status" value="1"/>
</dbReference>
<keyword evidence="5 8" id="KW-0547">Nucleotide-binding</keyword>
<dbReference type="InterPro" id="IPR012094">
    <property type="entry name" value="tRNA_Ile_lys_synt"/>
</dbReference>
<organism evidence="10 11">
    <name type="scientific">SAR86 cluster bacterium</name>
    <dbReference type="NCBI Taxonomy" id="2030880"/>
    <lineage>
        <taxon>Bacteria</taxon>
        <taxon>Pseudomonadati</taxon>
        <taxon>Pseudomonadota</taxon>
        <taxon>Gammaproteobacteria</taxon>
        <taxon>SAR86 cluster</taxon>
    </lineage>
</organism>
<gene>
    <name evidence="8 10" type="primary">tilS</name>
    <name evidence="10" type="ORF">COB20_03650</name>
</gene>
<dbReference type="InterPro" id="IPR012795">
    <property type="entry name" value="tRNA_Ile_lys_synt_N"/>
</dbReference>
<evidence type="ECO:0000259" key="9">
    <source>
        <dbReference type="SMART" id="SM00977"/>
    </source>
</evidence>
<dbReference type="PANTHER" id="PTHR43033:SF1">
    <property type="entry name" value="TRNA(ILE)-LYSIDINE SYNTHASE-RELATED"/>
    <property type="match status" value="1"/>
</dbReference>
<proteinExistence type="inferred from homology"/>
<dbReference type="InterPro" id="IPR015262">
    <property type="entry name" value="tRNA_Ile_lys_synt_subst-bd"/>
</dbReference>
<dbReference type="SUPFAM" id="SSF52402">
    <property type="entry name" value="Adenine nucleotide alpha hydrolases-like"/>
    <property type="match status" value="1"/>
</dbReference>
<dbReference type="EC" id="6.3.4.19" evidence="8"/>
<dbReference type="Pfam" id="PF11734">
    <property type="entry name" value="TilS_C"/>
    <property type="match status" value="1"/>
</dbReference>
<dbReference type="EMBL" id="NVUL01000012">
    <property type="protein sequence ID" value="PCI80096.1"/>
    <property type="molecule type" value="Genomic_DNA"/>
</dbReference>
<dbReference type="Pfam" id="PF01171">
    <property type="entry name" value="ATP_bind_3"/>
    <property type="match status" value="1"/>
</dbReference>
<name>A0A2A4XC77_9GAMM</name>
<evidence type="ECO:0000256" key="1">
    <source>
        <dbReference type="ARBA" id="ARBA00004496"/>
    </source>
</evidence>
<keyword evidence="3 8" id="KW-0436">Ligase</keyword>
<dbReference type="Proteomes" id="UP000218767">
    <property type="component" value="Unassembled WGS sequence"/>
</dbReference>
<keyword evidence="6 8" id="KW-0067">ATP-binding</keyword>